<dbReference type="SUPFAM" id="SSF52540">
    <property type="entry name" value="P-loop containing nucleoside triphosphate hydrolases"/>
    <property type="match status" value="1"/>
</dbReference>
<proteinExistence type="predicted"/>
<dbReference type="InterPro" id="IPR027417">
    <property type="entry name" value="P-loop_NTPase"/>
</dbReference>
<dbReference type="PANTHER" id="PTHR13696">
    <property type="entry name" value="P-LOOP CONTAINING NUCLEOSIDE TRIPHOSPHATE HYDROLASE"/>
    <property type="match status" value="1"/>
</dbReference>
<dbReference type="Pfam" id="PF13614">
    <property type="entry name" value="AAA_31"/>
    <property type="match status" value="1"/>
</dbReference>
<dbReference type="EMBL" id="JBBUTH010000010">
    <property type="protein sequence ID" value="MEK8052948.1"/>
    <property type="molecule type" value="Genomic_DNA"/>
</dbReference>
<evidence type="ECO:0000256" key="1">
    <source>
        <dbReference type="SAM" id="MobiDB-lite"/>
    </source>
</evidence>
<dbReference type="Proteomes" id="UP001365405">
    <property type="component" value="Unassembled WGS sequence"/>
</dbReference>
<protein>
    <submittedName>
        <fullName evidence="3">AAA family ATPase</fullName>
    </submittedName>
</protein>
<dbReference type="PANTHER" id="PTHR13696:SF52">
    <property type="entry name" value="PARA FAMILY PROTEIN CT_582"/>
    <property type="match status" value="1"/>
</dbReference>
<accession>A0ABU9CM97</accession>
<dbReference type="RefSeq" id="WP_341412683.1">
    <property type="nucleotide sequence ID" value="NZ_JBBUTH010000010.1"/>
</dbReference>
<dbReference type="CDD" id="cd02042">
    <property type="entry name" value="ParAB_family"/>
    <property type="match status" value="1"/>
</dbReference>
<dbReference type="Gene3D" id="3.40.50.300">
    <property type="entry name" value="P-loop containing nucleotide triphosphate hydrolases"/>
    <property type="match status" value="1"/>
</dbReference>
<dbReference type="InterPro" id="IPR025669">
    <property type="entry name" value="AAA_dom"/>
</dbReference>
<evidence type="ECO:0000259" key="2">
    <source>
        <dbReference type="Pfam" id="PF13614"/>
    </source>
</evidence>
<evidence type="ECO:0000313" key="4">
    <source>
        <dbReference type="Proteomes" id="UP001365405"/>
    </source>
</evidence>
<dbReference type="InterPro" id="IPR050678">
    <property type="entry name" value="DNA_Partitioning_ATPase"/>
</dbReference>
<comment type="caution">
    <text evidence="3">The sequence shown here is derived from an EMBL/GenBank/DDBJ whole genome shotgun (WGS) entry which is preliminary data.</text>
</comment>
<gene>
    <name evidence="3" type="ORF">AACH10_22035</name>
</gene>
<feature type="region of interest" description="Disordered" evidence="1">
    <location>
        <begin position="1"/>
        <end position="29"/>
    </location>
</feature>
<feature type="domain" description="AAA" evidence="2">
    <location>
        <begin position="147"/>
        <end position="307"/>
    </location>
</feature>
<name>A0ABU9CM97_9BURK</name>
<organism evidence="3 4">
    <name type="scientific">Pseudaquabacterium inlustre</name>
    <dbReference type="NCBI Taxonomy" id="2984192"/>
    <lineage>
        <taxon>Bacteria</taxon>
        <taxon>Pseudomonadati</taxon>
        <taxon>Pseudomonadota</taxon>
        <taxon>Betaproteobacteria</taxon>
        <taxon>Burkholderiales</taxon>
        <taxon>Sphaerotilaceae</taxon>
        <taxon>Pseudaquabacterium</taxon>
    </lineage>
</organism>
<reference evidence="3 4" key="1">
    <citation type="submission" date="2024-04" db="EMBL/GenBank/DDBJ databases">
        <title>Novel species of the genus Ideonella isolated from streams.</title>
        <authorList>
            <person name="Lu H."/>
        </authorList>
    </citation>
    <scope>NUCLEOTIDE SEQUENCE [LARGE SCALE GENOMIC DNA]</scope>
    <source>
        <strain evidence="3 4">DXS22W</strain>
    </source>
</reference>
<keyword evidence="4" id="KW-1185">Reference proteome</keyword>
<sequence length="432" mass="46186">MPPSPALPSSSALSGAATDPAGNPVATPAGPVADTALGAPLARSSIDMARIQALALKAGGMVEQIRGRLLAPEARKLPPHYSTAQVAALCGVDKAHVNYRVTKGDLPSGQLTPSGGKREFSLAETRQWARTYRHEKMRPAGQRAVCVAVANFKGGVSKTTSAMVLAQGLSLRGHRVLAIDIDPQGSLTTLHGILPEAEVSEEMTISPLCQGSSDDITPAIRSTYWDGLDLVAAAPFLFGAEFALPARQMNDPSARFWDVLNAGMEPVRELYDVIIIDTPPALSYVTINGLWAADGLVVPVPPSGLDFASSAQFWSLLADLGGNLDRQESAPELRKAFDFLHILLSRVDHADAASPAVRQWIQATYGEFVLPVEIPKTTVTSNKAAEFATIYDIQKYDGSAKTYKRAVDAYDRFVDLVEESIVEAWRARQAGA</sequence>
<feature type="compositionally biased region" description="Low complexity" evidence="1">
    <location>
        <begin position="7"/>
        <end position="17"/>
    </location>
</feature>
<evidence type="ECO:0000313" key="3">
    <source>
        <dbReference type="EMBL" id="MEK8052948.1"/>
    </source>
</evidence>